<evidence type="ECO:0000313" key="2">
    <source>
        <dbReference type="Proteomes" id="UP000005953"/>
    </source>
</evidence>
<evidence type="ECO:0000313" key="1">
    <source>
        <dbReference type="EMBL" id="EAR11243.1"/>
    </source>
</evidence>
<sequence>MIIAAFAIYQYFHRYSAQPQALMEHLQAVSTQSAKLTKRDVDVESILVDVQSLVRSELVAQLSQTGFPDPEQGADALLVEAMAFTESANGLVKWVEVFIQDQAMPDDQTSLTDTDSARVKVIQAPEVCLQIARQDGSWRLTSLFGCEPDERV</sequence>
<dbReference type="EMBL" id="AAOE01000001">
    <property type="protein sequence ID" value="EAR11243.1"/>
    <property type="molecule type" value="Genomic_DNA"/>
</dbReference>
<dbReference type="AlphaFoldDB" id="A4B9E2"/>
<accession>A4B9E2</accession>
<dbReference type="RefSeq" id="WP_008044766.1">
    <property type="nucleotide sequence ID" value="NZ_CH724151.1"/>
</dbReference>
<protein>
    <submittedName>
        <fullName evidence="1">Uncharacterized protein</fullName>
    </submittedName>
</protein>
<comment type="caution">
    <text evidence="1">The sequence shown here is derived from an EMBL/GenBank/DDBJ whole genome shotgun (WGS) entry which is preliminary data.</text>
</comment>
<organism evidence="1 2">
    <name type="scientific">Reinekea blandensis MED297</name>
    <dbReference type="NCBI Taxonomy" id="314283"/>
    <lineage>
        <taxon>Bacteria</taxon>
        <taxon>Pseudomonadati</taxon>
        <taxon>Pseudomonadota</taxon>
        <taxon>Gammaproteobacteria</taxon>
        <taxon>Oceanospirillales</taxon>
        <taxon>Saccharospirillaceae</taxon>
        <taxon>Reinekea</taxon>
    </lineage>
</organism>
<dbReference type="HOGENOM" id="CLU_1720873_0_0_6"/>
<keyword evidence="2" id="KW-1185">Reference proteome</keyword>
<reference evidence="1 2" key="1">
    <citation type="submission" date="2006-02" db="EMBL/GenBank/DDBJ databases">
        <authorList>
            <person name="Pinhassi J."/>
            <person name="Pedros-Alio C."/>
            <person name="Ferriera S."/>
            <person name="Johnson J."/>
            <person name="Kravitz S."/>
            <person name="Halpern A."/>
            <person name="Remington K."/>
            <person name="Beeson K."/>
            <person name="Tran B."/>
            <person name="Rogers Y.-H."/>
            <person name="Friedman R."/>
            <person name="Venter J.C."/>
        </authorList>
    </citation>
    <scope>NUCLEOTIDE SEQUENCE [LARGE SCALE GENOMIC DNA]</scope>
    <source>
        <strain evidence="1 2">MED297</strain>
    </source>
</reference>
<gene>
    <name evidence="1" type="ORF">MED297_20187</name>
</gene>
<proteinExistence type="predicted"/>
<dbReference type="Proteomes" id="UP000005953">
    <property type="component" value="Unassembled WGS sequence"/>
</dbReference>
<name>A4B9E2_9GAMM</name>